<accession>A0A418Q5E5</accession>
<dbReference type="GO" id="GO:0006457">
    <property type="term" value="P:protein folding"/>
    <property type="evidence" value="ECO:0007669"/>
    <property type="project" value="InterPro"/>
</dbReference>
<evidence type="ECO:0000256" key="5">
    <source>
        <dbReference type="RuleBase" id="RU004478"/>
    </source>
</evidence>
<evidence type="ECO:0000313" key="8">
    <source>
        <dbReference type="Proteomes" id="UP000285278"/>
    </source>
</evidence>
<dbReference type="HAMAP" id="MF_01151">
    <property type="entry name" value="GrpE"/>
    <property type="match status" value="1"/>
</dbReference>
<keyword evidence="8" id="KW-1185">Reference proteome</keyword>
<dbReference type="SUPFAM" id="SSF58014">
    <property type="entry name" value="Coiled-coil domain of nucleotide exchange factor GrpE"/>
    <property type="match status" value="1"/>
</dbReference>
<dbReference type="NCBIfam" id="NF010761">
    <property type="entry name" value="PRK14164.1"/>
    <property type="match status" value="1"/>
</dbReference>
<gene>
    <name evidence="3 7" type="primary">grpE</name>
    <name evidence="7" type="ORF">D3M95_09135</name>
</gene>
<dbReference type="Proteomes" id="UP000285278">
    <property type="component" value="Unassembled WGS sequence"/>
</dbReference>
<evidence type="ECO:0000256" key="1">
    <source>
        <dbReference type="ARBA" id="ARBA00009054"/>
    </source>
</evidence>
<dbReference type="InterPro" id="IPR013805">
    <property type="entry name" value="GrpE_CC"/>
</dbReference>
<dbReference type="EMBL" id="QXJK01000011">
    <property type="protein sequence ID" value="RIX33846.1"/>
    <property type="molecule type" value="Genomic_DNA"/>
</dbReference>
<dbReference type="InterPro" id="IPR000740">
    <property type="entry name" value="GrpE"/>
</dbReference>
<dbReference type="PRINTS" id="PR00773">
    <property type="entry name" value="GRPEPROTEIN"/>
</dbReference>
<sequence length="251" mass="26032">MNERDFSQDPGAPEATDPEATSAERAEAAAAEAAGEGRDEFAGEFAGENPASAGVGAGAGAAGADGVGEPIIEDPEADAAVEDVLDGEATGDLEAAQDAAVDAAEEDAARATGDSGLQQQLNERTEDLQRVTAEYTNYRRRVERDRVAVIEGAKADVASKLLPILDDLDLAESHGDLTGPLKSAADKLQGVMSAIKVESFGAEGEEFNPDLHEAVQDTSSGDDKVLGTVLRKGYRLGDRVLRHAMVIIADA</sequence>
<dbReference type="Gene3D" id="3.90.20.20">
    <property type="match status" value="1"/>
</dbReference>
<proteinExistence type="inferred from homology"/>
<comment type="subcellular location">
    <subcellularLocation>
        <location evidence="3">Cytoplasm</location>
    </subcellularLocation>
</comment>
<dbReference type="PANTHER" id="PTHR21237:SF23">
    <property type="entry name" value="GRPE PROTEIN HOMOLOG, MITOCHONDRIAL"/>
    <property type="match status" value="1"/>
</dbReference>
<dbReference type="GO" id="GO:0042803">
    <property type="term" value="F:protein homodimerization activity"/>
    <property type="evidence" value="ECO:0007669"/>
    <property type="project" value="InterPro"/>
</dbReference>
<dbReference type="PROSITE" id="PS01071">
    <property type="entry name" value="GRPE"/>
    <property type="match status" value="1"/>
</dbReference>
<comment type="subunit">
    <text evidence="3">Homodimer.</text>
</comment>
<reference evidence="7 8" key="1">
    <citation type="submission" date="2018-09" db="EMBL/GenBank/DDBJ databases">
        <title>Optimization and identification of Corynebacterium falsenii FN1-14 from fish paste.</title>
        <authorList>
            <person name="Daroonpunt R."/>
            <person name="Tanasupawat S."/>
        </authorList>
    </citation>
    <scope>NUCLEOTIDE SEQUENCE [LARGE SCALE GENOMIC DNA]</scope>
    <source>
        <strain evidence="7 8">FN1-14</strain>
    </source>
</reference>
<dbReference type="PANTHER" id="PTHR21237">
    <property type="entry name" value="GRPE PROTEIN"/>
    <property type="match status" value="1"/>
</dbReference>
<dbReference type="Pfam" id="PF01025">
    <property type="entry name" value="GrpE"/>
    <property type="match status" value="1"/>
</dbReference>
<feature type="compositionally biased region" description="Gly residues" evidence="6">
    <location>
        <begin position="55"/>
        <end position="66"/>
    </location>
</feature>
<keyword evidence="3 4" id="KW-0346">Stress response</keyword>
<feature type="compositionally biased region" description="Low complexity" evidence="6">
    <location>
        <begin position="43"/>
        <end position="54"/>
    </location>
</feature>
<dbReference type="RefSeq" id="WP_119665114.1">
    <property type="nucleotide sequence ID" value="NZ_QXJK01000011.1"/>
</dbReference>
<keyword evidence="3" id="KW-0963">Cytoplasm</keyword>
<evidence type="ECO:0000313" key="7">
    <source>
        <dbReference type="EMBL" id="RIX33846.1"/>
    </source>
</evidence>
<dbReference type="GO" id="GO:0005737">
    <property type="term" value="C:cytoplasm"/>
    <property type="evidence" value="ECO:0007669"/>
    <property type="project" value="UniProtKB-SubCell"/>
</dbReference>
<dbReference type="GO" id="GO:0000774">
    <property type="term" value="F:adenyl-nucleotide exchange factor activity"/>
    <property type="evidence" value="ECO:0007669"/>
    <property type="project" value="InterPro"/>
</dbReference>
<evidence type="ECO:0000256" key="4">
    <source>
        <dbReference type="RuleBase" id="RU000639"/>
    </source>
</evidence>
<protein>
    <recommendedName>
        <fullName evidence="3 4">Protein GrpE</fullName>
    </recommendedName>
    <alternativeName>
        <fullName evidence="3">HSP-70 cofactor</fullName>
    </alternativeName>
</protein>
<dbReference type="Gene3D" id="2.30.22.10">
    <property type="entry name" value="Head domain of nucleotide exchange factor GrpE"/>
    <property type="match status" value="1"/>
</dbReference>
<comment type="similarity">
    <text evidence="1 3 5">Belongs to the GrpE family.</text>
</comment>
<dbReference type="GO" id="GO:0051082">
    <property type="term" value="F:unfolded protein binding"/>
    <property type="evidence" value="ECO:0007669"/>
    <property type="project" value="TreeGrafter"/>
</dbReference>
<dbReference type="STRING" id="1451189.CFAL_01115"/>
<comment type="function">
    <text evidence="3 4">Participates actively in the response to hyperosmotic and heat shock by preventing the aggregation of stress-denatured proteins, in association with DnaK and GrpE. It is the nucleotide exchange factor for DnaK and may function as a thermosensor. Unfolded proteins bind initially to DnaJ; upon interaction with the DnaJ-bound protein, DnaK hydrolyzes its bound ATP, resulting in the formation of a stable complex. GrpE releases ADP from DnaK; ATP binding to DnaK triggers the release of the substrate protein, thus completing the reaction cycle. Several rounds of ATP-dependent interactions between DnaJ, DnaK and GrpE are required for fully efficient folding.</text>
</comment>
<feature type="region of interest" description="Disordered" evidence="6">
    <location>
        <begin position="1"/>
        <end position="79"/>
    </location>
</feature>
<comment type="caution">
    <text evidence="7">The sequence shown here is derived from an EMBL/GenBank/DDBJ whole genome shotgun (WGS) entry which is preliminary data.</text>
</comment>
<dbReference type="OrthoDB" id="5191115at2"/>
<dbReference type="AlphaFoldDB" id="A0A418Q5E5"/>
<dbReference type="GO" id="GO:0051087">
    <property type="term" value="F:protein-folding chaperone binding"/>
    <property type="evidence" value="ECO:0007669"/>
    <property type="project" value="InterPro"/>
</dbReference>
<dbReference type="InterPro" id="IPR009012">
    <property type="entry name" value="GrpE_head"/>
</dbReference>
<name>A0A418Q5E5_9CORY</name>
<evidence type="ECO:0000256" key="6">
    <source>
        <dbReference type="SAM" id="MobiDB-lite"/>
    </source>
</evidence>
<dbReference type="SUPFAM" id="SSF51064">
    <property type="entry name" value="Head domain of nucleotide exchange factor GrpE"/>
    <property type="match status" value="1"/>
</dbReference>
<evidence type="ECO:0000256" key="3">
    <source>
        <dbReference type="HAMAP-Rule" id="MF_01151"/>
    </source>
</evidence>
<organism evidence="7 8">
    <name type="scientific">Corynebacterium falsenii</name>
    <dbReference type="NCBI Taxonomy" id="108486"/>
    <lineage>
        <taxon>Bacteria</taxon>
        <taxon>Bacillati</taxon>
        <taxon>Actinomycetota</taxon>
        <taxon>Actinomycetes</taxon>
        <taxon>Mycobacteriales</taxon>
        <taxon>Corynebacteriaceae</taxon>
        <taxon>Corynebacterium</taxon>
    </lineage>
</organism>
<evidence type="ECO:0000256" key="2">
    <source>
        <dbReference type="ARBA" id="ARBA00023186"/>
    </source>
</evidence>
<keyword evidence="2 3" id="KW-0143">Chaperone</keyword>